<evidence type="ECO:0000313" key="4">
    <source>
        <dbReference type="Proteomes" id="UP000650224"/>
    </source>
</evidence>
<feature type="compositionally biased region" description="Low complexity" evidence="1">
    <location>
        <begin position="65"/>
        <end position="76"/>
    </location>
</feature>
<name>A0A8I0HEA9_9CORY</name>
<protein>
    <submittedName>
        <fullName evidence="3">DUF2613 domain-containing protein</fullName>
    </submittedName>
</protein>
<feature type="transmembrane region" description="Helical" evidence="2">
    <location>
        <begin position="12"/>
        <end position="38"/>
    </location>
</feature>
<dbReference type="AlphaFoldDB" id="A0A8I0HEA9"/>
<dbReference type="InterPro" id="IPR022566">
    <property type="entry name" value="DUF2613"/>
</dbReference>
<keyword evidence="2" id="KW-0472">Membrane</keyword>
<keyword evidence="2" id="KW-0812">Transmembrane</keyword>
<sequence>MAYETDSLNRRTIGPAVASAVVGIALGAVAVAGVSILAGQDTVPSSNAVTADDALLGGPEYGSRQAAQDGQTAQDGESAASGQSD</sequence>
<dbReference type="Proteomes" id="UP000650224">
    <property type="component" value="Unassembled WGS sequence"/>
</dbReference>
<gene>
    <name evidence="3" type="ORF">H9627_07705</name>
</gene>
<keyword evidence="2" id="KW-1133">Transmembrane helix</keyword>
<evidence type="ECO:0000313" key="3">
    <source>
        <dbReference type="EMBL" id="MBD8030206.1"/>
    </source>
</evidence>
<reference evidence="3 4" key="1">
    <citation type="submission" date="2020-08" db="EMBL/GenBank/DDBJ databases">
        <title>A Genomic Blueprint of the Chicken Gut Microbiome.</title>
        <authorList>
            <person name="Gilroy R."/>
            <person name="Ravi A."/>
            <person name="Getino M."/>
            <person name="Pursley I."/>
            <person name="Horton D.L."/>
            <person name="Alikhan N.-F."/>
            <person name="Baker D."/>
            <person name="Gharbi K."/>
            <person name="Hall N."/>
            <person name="Watson M."/>
            <person name="Adriaenssens E.M."/>
            <person name="Foster-Nyarko E."/>
            <person name="Jarju S."/>
            <person name="Secka A."/>
            <person name="Antonio M."/>
            <person name="Oren A."/>
            <person name="Chaudhuri R."/>
            <person name="La Ragione R.M."/>
            <person name="Hildebrand F."/>
            <person name="Pallen M.J."/>
        </authorList>
    </citation>
    <scope>NUCLEOTIDE SEQUENCE [LARGE SCALE GENOMIC DNA]</scope>
    <source>
        <strain evidence="3 4">Sa1YVA5</strain>
    </source>
</reference>
<proteinExistence type="predicted"/>
<dbReference type="EMBL" id="JACSPR010000004">
    <property type="protein sequence ID" value="MBD8030206.1"/>
    <property type="molecule type" value="Genomic_DNA"/>
</dbReference>
<comment type="caution">
    <text evidence="3">The sequence shown here is derived from an EMBL/GenBank/DDBJ whole genome shotgun (WGS) entry which is preliminary data.</text>
</comment>
<organism evidence="3 4">
    <name type="scientific">Corynebacterium gallinarum</name>
    <dbReference type="NCBI Taxonomy" id="2762214"/>
    <lineage>
        <taxon>Bacteria</taxon>
        <taxon>Bacillati</taxon>
        <taxon>Actinomycetota</taxon>
        <taxon>Actinomycetes</taxon>
        <taxon>Mycobacteriales</taxon>
        <taxon>Corynebacteriaceae</taxon>
        <taxon>Corynebacterium</taxon>
    </lineage>
</organism>
<evidence type="ECO:0000256" key="2">
    <source>
        <dbReference type="SAM" id="Phobius"/>
    </source>
</evidence>
<dbReference type="Pfam" id="PF11021">
    <property type="entry name" value="DUF2613"/>
    <property type="match status" value="1"/>
</dbReference>
<feature type="region of interest" description="Disordered" evidence="1">
    <location>
        <begin position="50"/>
        <end position="85"/>
    </location>
</feature>
<keyword evidence="4" id="KW-1185">Reference proteome</keyword>
<accession>A0A8I0HEA9</accession>
<evidence type="ECO:0000256" key="1">
    <source>
        <dbReference type="SAM" id="MobiDB-lite"/>
    </source>
</evidence>